<accession>A0ABV6Y5S9</accession>
<protein>
    <submittedName>
        <fullName evidence="2">Uncharacterized protein</fullName>
    </submittedName>
</protein>
<feature type="region of interest" description="Disordered" evidence="1">
    <location>
        <begin position="43"/>
        <end position="64"/>
    </location>
</feature>
<dbReference type="RefSeq" id="WP_377029313.1">
    <property type="nucleotide sequence ID" value="NZ_JBHOMY010000021.1"/>
</dbReference>
<evidence type="ECO:0000313" key="3">
    <source>
        <dbReference type="Proteomes" id="UP001593940"/>
    </source>
</evidence>
<reference evidence="2 3" key="1">
    <citation type="submission" date="2024-09" db="EMBL/GenBank/DDBJ databases">
        <title>Nodulacao em especies de Leguminosae Basais da Amazonia e Caracterizacao dos Rizobios e Bacterias Associadas aos Nodulos.</title>
        <authorList>
            <person name="Jambeiro I.C.A."/>
            <person name="Lopes I.S."/>
            <person name="Aguiar E.R.G.R."/>
            <person name="Santos A.F.J."/>
            <person name="Dos Santos J.M.F."/>
            <person name="Gross E."/>
        </authorList>
    </citation>
    <scope>NUCLEOTIDE SEQUENCE [LARGE SCALE GENOMIC DNA]</scope>
    <source>
        <strain evidence="2 3">BRUESC1165</strain>
    </source>
</reference>
<organism evidence="2 3">
    <name type="scientific">Microvirga arabica</name>
    <dbReference type="NCBI Taxonomy" id="1128671"/>
    <lineage>
        <taxon>Bacteria</taxon>
        <taxon>Pseudomonadati</taxon>
        <taxon>Pseudomonadota</taxon>
        <taxon>Alphaproteobacteria</taxon>
        <taxon>Hyphomicrobiales</taxon>
        <taxon>Methylobacteriaceae</taxon>
        <taxon>Microvirga</taxon>
    </lineage>
</organism>
<proteinExistence type="predicted"/>
<comment type="caution">
    <text evidence="2">The sequence shown here is derived from an EMBL/GenBank/DDBJ whole genome shotgun (WGS) entry which is preliminary data.</text>
</comment>
<name>A0ABV6Y5S9_9HYPH</name>
<dbReference type="Proteomes" id="UP001593940">
    <property type="component" value="Unassembled WGS sequence"/>
</dbReference>
<dbReference type="EMBL" id="JBHOMY010000021">
    <property type="protein sequence ID" value="MFC1456611.1"/>
    <property type="molecule type" value="Genomic_DNA"/>
</dbReference>
<gene>
    <name evidence="2" type="ORF">ACETIH_07770</name>
</gene>
<sequence length="64" mass="7302">MLRYIGRRILIAIPTAEHAMREHLELVREGLLKVMTSPLPDRVDGQIRKTPVTASTKKEIRHGT</sequence>
<evidence type="ECO:0000313" key="2">
    <source>
        <dbReference type="EMBL" id="MFC1456611.1"/>
    </source>
</evidence>
<evidence type="ECO:0000256" key="1">
    <source>
        <dbReference type="SAM" id="MobiDB-lite"/>
    </source>
</evidence>
<keyword evidence="3" id="KW-1185">Reference proteome</keyword>